<dbReference type="EMBL" id="SMAR01000007">
    <property type="protein sequence ID" value="TCT41148.1"/>
    <property type="molecule type" value="Genomic_DNA"/>
</dbReference>
<reference evidence="1 2" key="1">
    <citation type="submission" date="2019-03" db="EMBL/GenBank/DDBJ databases">
        <title>Freshwater and sediment microbial communities from various areas in North America, analyzing microbe dynamics in response to fracking.</title>
        <authorList>
            <person name="Lamendella R."/>
        </authorList>
    </citation>
    <scope>NUCLEOTIDE SEQUENCE [LARGE SCALE GENOMIC DNA]</scope>
    <source>
        <strain evidence="1 2">175.2</strain>
    </source>
</reference>
<dbReference type="SUPFAM" id="SSF160719">
    <property type="entry name" value="gpW/gp25-like"/>
    <property type="match status" value="1"/>
</dbReference>
<dbReference type="AlphaFoldDB" id="A0A4R3NUK0"/>
<proteinExistence type="predicted"/>
<name>A0A4R3NUK0_9HYPH</name>
<evidence type="ECO:0000313" key="2">
    <source>
        <dbReference type="Proteomes" id="UP000295097"/>
    </source>
</evidence>
<evidence type="ECO:0000313" key="1">
    <source>
        <dbReference type="EMBL" id="TCT41148.1"/>
    </source>
</evidence>
<organism evidence="1 2">
    <name type="scientific">Martelella mediterranea</name>
    <dbReference type="NCBI Taxonomy" id="293089"/>
    <lineage>
        <taxon>Bacteria</taxon>
        <taxon>Pseudomonadati</taxon>
        <taxon>Pseudomonadota</taxon>
        <taxon>Alphaproteobacteria</taxon>
        <taxon>Hyphomicrobiales</taxon>
        <taxon>Aurantimonadaceae</taxon>
        <taxon>Martelella</taxon>
    </lineage>
</organism>
<keyword evidence="2" id="KW-1185">Reference proteome</keyword>
<gene>
    <name evidence="1" type="ORF">EDC90_1007125</name>
</gene>
<accession>A0A4R3NUK0</accession>
<protein>
    <submittedName>
        <fullName evidence="1">Uncharacterized protein</fullName>
    </submittedName>
</protein>
<dbReference type="Gene3D" id="3.10.450.40">
    <property type="match status" value="1"/>
</dbReference>
<dbReference type="RefSeq" id="WP_165972766.1">
    <property type="nucleotide sequence ID" value="NZ_SMAR01000007.1"/>
</dbReference>
<comment type="caution">
    <text evidence="1">The sequence shown here is derived from an EMBL/GenBank/DDBJ whole genome shotgun (WGS) entry which is preliminary data.</text>
</comment>
<dbReference type="Proteomes" id="UP000295097">
    <property type="component" value="Unassembled WGS sequence"/>
</dbReference>
<sequence>MRAGLDAETGKVLTGWDHCVQSIGKCISTRYASRPARRHIGSVVPELQDANAGAVTIFKTFSAIAEAINDPDTGEPGFSLQSIAMTEYGRAGRFAFQLNGIFYPRGHLGDYSISEARSLTVPGSAS</sequence>